<feature type="compositionally biased region" description="Polar residues" evidence="2">
    <location>
        <begin position="392"/>
        <end position="406"/>
    </location>
</feature>
<dbReference type="AlphaFoldDB" id="A0A0D0B4R4"/>
<evidence type="ECO:0000313" key="5">
    <source>
        <dbReference type="EMBL" id="KIK58320.1"/>
    </source>
</evidence>
<dbReference type="EMBL" id="KN834786">
    <property type="protein sequence ID" value="KIK58320.1"/>
    <property type="molecule type" value="Genomic_DNA"/>
</dbReference>
<evidence type="ECO:0000259" key="3">
    <source>
        <dbReference type="PROSITE" id="PS50103"/>
    </source>
</evidence>
<name>A0A0D0B4R4_9AGAR</name>
<dbReference type="InterPro" id="IPR000571">
    <property type="entry name" value="Znf_CCCH"/>
</dbReference>
<proteinExistence type="predicted"/>
<dbReference type="PROSITE" id="PS50158">
    <property type="entry name" value="ZF_CCHC"/>
    <property type="match status" value="1"/>
</dbReference>
<feature type="compositionally biased region" description="Low complexity" evidence="2">
    <location>
        <begin position="1"/>
        <end position="21"/>
    </location>
</feature>
<keyword evidence="1" id="KW-0863">Zinc-finger</keyword>
<accession>A0A0D0B4R4</accession>
<dbReference type="HOGENOM" id="CLU_528981_0_0_1"/>
<dbReference type="Proteomes" id="UP000053593">
    <property type="component" value="Unassembled WGS sequence"/>
</dbReference>
<dbReference type="GO" id="GO:0003676">
    <property type="term" value="F:nucleic acid binding"/>
    <property type="evidence" value="ECO:0007669"/>
    <property type="project" value="InterPro"/>
</dbReference>
<gene>
    <name evidence="5" type="ORF">GYMLUDRAFT_246335</name>
</gene>
<evidence type="ECO:0008006" key="7">
    <source>
        <dbReference type="Google" id="ProtNLM"/>
    </source>
</evidence>
<keyword evidence="6" id="KW-1185">Reference proteome</keyword>
<feature type="domain" description="CCHC-type" evidence="4">
    <location>
        <begin position="431"/>
        <end position="444"/>
    </location>
</feature>
<feature type="zinc finger region" description="C3H1-type" evidence="1">
    <location>
        <begin position="471"/>
        <end position="499"/>
    </location>
</feature>
<evidence type="ECO:0000256" key="1">
    <source>
        <dbReference type="PROSITE-ProRule" id="PRU00723"/>
    </source>
</evidence>
<feature type="compositionally biased region" description="Polar residues" evidence="2">
    <location>
        <begin position="47"/>
        <end position="79"/>
    </location>
</feature>
<evidence type="ECO:0000313" key="6">
    <source>
        <dbReference type="Proteomes" id="UP000053593"/>
    </source>
</evidence>
<dbReference type="OrthoDB" id="2987636at2759"/>
<protein>
    <recommendedName>
        <fullName evidence="7">CCHC-type domain-containing protein</fullName>
    </recommendedName>
</protein>
<feature type="region of interest" description="Disordered" evidence="2">
    <location>
        <begin position="1"/>
        <end position="163"/>
    </location>
</feature>
<feature type="compositionally biased region" description="Acidic residues" evidence="2">
    <location>
        <begin position="138"/>
        <end position="147"/>
    </location>
</feature>
<feature type="compositionally biased region" description="Pro residues" evidence="2">
    <location>
        <begin position="107"/>
        <end position="117"/>
    </location>
</feature>
<dbReference type="InterPro" id="IPR001878">
    <property type="entry name" value="Znf_CCHC"/>
</dbReference>
<feature type="domain" description="C3H1-type" evidence="3">
    <location>
        <begin position="471"/>
        <end position="499"/>
    </location>
</feature>
<dbReference type="PROSITE" id="PS50103">
    <property type="entry name" value="ZF_C3H1"/>
    <property type="match status" value="1"/>
</dbReference>
<organism evidence="5 6">
    <name type="scientific">Collybiopsis luxurians FD-317 M1</name>
    <dbReference type="NCBI Taxonomy" id="944289"/>
    <lineage>
        <taxon>Eukaryota</taxon>
        <taxon>Fungi</taxon>
        <taxon>Dikarya</taxon>
        <taxon>Basidiomycota</taxon>
        <taxon>Agaricomycotina</taxon>
        <taxon>Agaricomycetes</taxon>
        <taxon>Agaricomycetidae</taxon>
        <taxon>Agaricales</taxon>
        <taxon>Marasmiineae</taxon>
        <taxon>Omphalotaceae</taxon>
        <taxon>Collybiopsis</taxon>
        <taxon>Collybiopsis luxurians</taxon>
    </lineage>
</organism>
<evidence type="ECO:0000256" key="2">
    <source>
        <dbReference type="SAM" id="MobiDB-lite"/>
    </source>
</evidence>
<keyword evidence="1" id="KW-0479">Metal-binding</keyword>
<sequence>MANDNNIANAASNSSTLNNSSGGSGSRTNTDHNSGSFRPAPPRFDPGTQTESGTHLHTGLNLGTNVAGSSTPRETLYSTSAPSSSLGLGPLGAQRGHSGSSRAGSLPPLPPLPPLAPRQPGGHGEFGDSDSRGVQDLSGDEDEDDSSADSAGGGASARRVAAGNGPSVSAELAALCERVAKLEALSDLATAALNPIAQEKIHAVAVANSLQKSSKVVALPSIVPGHMASPLDIHEYLPSFYPPPPSCARSTPPEKVIEAVKQGRYIPYTALSQAARLKAVSGDQEVSIAADGSLALKGLDCKGEHAISELEWVQASKLVVNLFRKFHGEAHATALETHNANVLALGSLHGWRRAVEYDICQCETWSFNPTYDISIRNSELILLLATRPAATPSQPISYSTVQPHTSSGHHRKAERQPSQSRKRPREDDQMCFRCGFRGHLPGNCEATTTAAKHTPAMPSSNSKSRHTLMDASGHQFCFNWAKTLSCTFGEACLNTHSCSVCSSSSHGAGKCNFQA</sequence>
<feature type="compositionally biased region" description="Low complexity" evidence="2">
    <location>
        <begin position="80"/>
        <end position="106"/>
    </location>
</feature>
<reference evidence="5 6" key="1">
    <citation type="submission" date="2014-04" db="EMBL/GenBank/DDBJ databases">
        <title>Evolutionary Origins and Diversification of the Mycorrhizal Mutualists.</title>
        <authorList>
            <consortium name="DOE Joint Genome Institute"/>
            <consortium name="Mycorrhizal Genomics Consortium"/>
            <person name="Kohler A."/>
            <person name="Kuo A."/>
            <person name="Nagy L.G."/>
            <person name="Floudas D."/>
            <person name="Copeland A."/>
            <person name="Barry K.W."/>
            <person name="Cichocki N."/>
            <person name="Veneault-Fourrey C."/>
            <person name="LaButti K."/>
            <person name="Lindquist E.A."/>
            <person name="Lipzen A."/>
            <person name="Lundell T."/>
            <person name="Morin E."/>
            <person name="Murat C."/>
            <person name="Riley R."/>
            <person name="Ohm R."/>
            <person name="Sun H."/>
            <person name="Tunlid A."/>
            <person name="Henrissat B."/>
            <person name="Grigoriev I.V."/>
            <person name="Hibbett D.S."/>
            <person name="Martin F."/>
        </authorList>
    </citation>
    <scope>NUCLEOTIDE SEQUENCE [LARGE SCALE GENOMIC DNA]</scope>
    <source>
        <strain evidence="5 6">FD-317 M1</strain>
    </source>
</reference>
<feature type="region of interest" description="Disordered" evidence="2">
    <location>
        <begin position="392"/>
        <end position="426"/>
    </location>
</feature>
<keyword evidence="1" id="KW-0862">Zinc</keyword>
<evidence type="ECO:0000259" key="4">
    <source>
        <dbReference type="PROSITE" id="PS50158"/>
    </source>
</evidence>
<dbReference type="GO" id="GO:0008270">
    <property type="term" value="F:zinc ion binding"/>
    <property type="evidence" value="ECO:0007669"/>
    <property type="project" value="UniProtKB-KW"/>
</dbReference>